<name>A0ABS6XL65_9SPHN</name>
<keyword evidence="1 2" id="KW-0648">Protein biosynthesis</keyword>
<keyword evidence="1 2" id="KW-0251">Elongation factor</keyword>
<evidence type="ECO:0000256" key="2">
    <source>
        <dbReference type="RuleBase" id="RU000642"/>
    </source>
</evidence>
<dbReference type="InterPro" id="IPR018101">
    <property type="entry name" value="Transl_elong_Ts_CS"/>
</dbReference>
<dbReference type="InterPro" id="IPR014039">
    <property type="entry name" value="Transl_elong_EFTs/EF1B_dimer"/>
</dbReference>
<evidence type="ECO:0000256" key="1">
    <source>
        <dbReference type="HAMAP-Rule" id="MF_00050"/>
    </source>
</evidence>
<organism evidence="5 6">
    <name type="scientific">Stakelama flava</name>
    <dbReference type="NCBI Taxonomy" id="2860338"/>
    <lineage>
        <taxon>Bacteria</taxon>
        <taxon>Pseudomonadati</taxon>
        <taxon>Pseudomonadota</taxon>
        <taxon>Alphaproteobacteria</taxon>
        <taxon>Sphingomonadales</taxon>
        <taxon>Sphingomonadaceae</taxon>
        <taxon>Stakelama</taxon>
    </lineage>
</organism>
<dbReference type="Proteomes" id="UP001197214">
    <property type="component" value="Unassembled WGS sequence"/>
</dbReference>
<dbReference type="PROSITE" id="PS01126">
    <property type="entry name" value="EF_TS_1"/>
    <property type="match status" value="1"/>
</dbReference>
<dbReference type="PROSITE" id="PS01127">
    <property type="entry name" value="EF_TS_2"/>
    <property type="match status" value="1"/>
</dbReference>
<sequence>MAEITAAAVKELRERSGAGMMDCKKALNETNGDMEAAVDWLRTKGLAAAQKKSSRTAAEGLVGVAVAGPKGAAVEVNSETDFVAKNDRFQNFVREVTELALAEGDDIETLKAAQMPSGTTVQDALTNNIATIGENQSIRRAAQLEVSQGAVIPYVHNAVSDGLGKIGVLIALESDAGVDVLEPLGKQIAMHIAATFPLAMNAEDLDQETIARERAVAMEKAQESGKPAEIVEKMVDGAVKKFAKENALMSQLFVMDNKTPVADVVAKAGKDAGTTITLKDYVRFQLGEGIEKEESDFAAEVAATAGVKK</sequence>
<dbReference type="PANTHER" id="PTHR11741">
    <property type="entry name" value="ELONGATION FACTOR TS"/>
    <property type="match status" value="1"/>
</dbReference>
<dbReference type="GO" id="GO:0003746">
    <property type="term" value="F:translation elongation factor activity"/>
    <property type="evidence" value="ECO:0007669"/>
    <property type="project" value="UniProtKB-KW"/>
</dbReference>
<comment type="subcellular location">
    <subcellularLocation>
        <location evidence="1 3">Cytoplasm</location>
    </subcellularLocation>
</comment>
<dbReference type="RefSeq" id="WP_219238010.1">
    <property type="nucleotide sequence ID" value="NZ_JAHWZX010000006.1"/>
</dbReference>
<evidence type="ECO:0000256" key="3">
    <source>
        <dbReference type="RuleBase" id="RU000643"/>
    </source>
</evidence>
<protein>
    <recommendedName>
        <fullName evidence="1 2">Elongation factor Ts</fullName>
        <shortName evidence="1">EF-Ts</shortName>
    </recommendedName>
</protein>
<feature type="region of interest" description="Involved in Mg(2+) ion dislocation from EF-Tu" evidence="1">
    <location>
        <begin position="80"/>
        <end position="83"/>
    </location>
</feature>
<comment type="similarity">
    <text evidence="1 2">Belongs to the EF-Ts family.</text>
</comment>
<proteinExistence type="inferred from homology"/>
<accession>A0ABS6XL65</accession>
<evidence type="ECO:0000313" key="6">
    <source>
        <dbReference type="Proteomes" id="UP001197214"/>
    </source>
</evidence>
<feature type="domain" description="Translation elongation factor EFTs/EF1B dimerisation" evidence="4">
    <location>
        <begin position="71"/>
        <end position="288"/>
    </location>
</feature>
<dbReference type="Pfam" id="PF00889">
    <property type="entry name" value="EF_TS"/>
    <property type="match status" value="1"/>
</dbReference>
<dbReference type="CDD" id="cd14275">
    <property type="entry name" value="UBA_EF-Ts"/>
    <property type="match status" value="1"/>
</dbReference>
<dbReference type="HAMAP" id="MF_00050">
    <property type="entry name" value="EF_Ts"/>
    <property type="match status" value="1"/>
</dbReference>
<gene>
    <name evidence="1 5" type="primary">tsf</name>
    <name evidence="5" type="ORF">KY084_08380</name>
</gene>
<dbReference type="NCBIfam" id="TIGR00116">
    <property type="entry name" value="tsf"/>
    <property type="match status" value="1"/>
</dbReference>
<dbReference type="InterPro" id="IPR001816">
    <property type="entry name" value="Transl_elong_EFTs/EF1B"/>
</dbReference>
<keyword evidence="1" id="KW-0963">Cytoplasm</keyword>
<dbReference type="EMBL" id="JAHWZX010000006">
    <property type="protein sequence ID" value="MBW4330891.1"/>
    <property type="molecule type" value="Genomic_DNA"/>
</dbReference>
<evidence type="ECO:0000313" key="5">
    <source>
        <dbReference type="EMBL" id="MBW4330891.1"/>
    </source>
</evidence>
<comment type="function">
    <text evidence="1 2">Associates with the EF-Tu.GDP complex and induces the exchange of GDP to GTP. It remains bound to the aminoacyl-tRNA.EF-Tu.GTP complex up to the GTP hydrolysis stage on the ribosome.</text>
</comment>
<keyword evidence="6" id="KW-1185">Reference proteome</keyword>
<comment type="caution">
    <text evidence="5">The sequence shown here is derived from an EMBL/GenBank/DDBJ whole genome shotgun (WGS) entry which is preliminary data.</text>
</comment>
<dbReference type="PANTHER" id="PTHR11741:SF0">
    <property type="entry name" value="ELONGATION FACTOR TS, MITOCHONDRIAL"/>
    <property type="match status" value="1"/>
</dbReference>
<reference evidence="5 6" key="1">
    <citation type="submission" date="2021-07" db="EMBL/GenBank/DDBJ databases">
        <title>Stakelama flava sp. nov., a novel endophytic bacterium isolated from branch of Kandelia candel.</title>
        <authorList>
            <person name="Tuo L."/>
        </authorList>
    </citation>
    <scope>NUCLEOTIDE SEQUENCE [LARGE SCALE GENOMIC DNA]</scope>
    <source>
        <strain evidence="5 6">CBK3Z-3</strain>
    </source>
</reference>
<evidence type="ECO:0000259" key="4">
    <source>
        <dbReference type="Pfam" id="PF00889"/>
    </source>
</evidence>